<keyword evidence="3" id="KW-1185">Reference proteome</keyword>
<dbReference type="EMBL" id="FTPR01000001">
    <property type="protein sequence ID" value="SIT85463.1"/>
    <property type="molecule type" value="Genomic_DNA"/>
</dbReference>
<reference evidence="3" key="1">
    <citation type="submission" date="2017-01" db="EMBL/GenBank/DDBJ databases">
        <authorList>
            <person name="Varghese N."/>
            <person name="Submissions S."/>
        </authorList>
    </citation>
    <scope>NUCLEOTIDE SEQUENCE [LARGE SCALE GENOMIC DNA]</scope>
    <source>
        <strain evidence="3">DSM 29591</strain>
    </source>
</reference>
<proteinExistence type="predicted"/>
<accession>A0A1R3X506</accession>
<protein>
    <recommendedName>
        <fullName evidence="4">Tellurite resistance protein TerB</fullName>
    </recommendedName>
</protein>
<dbReference type="SUPFAM" id="SSF158682">
    <property type="entry name" value="TerB-like"/>
    <property type="match status" value="1"/>
</dbReference>
<evidence type="ECO:0000313" key="3">
    <source>
        <dbReference type="Proteomes" id="UP000186997"/>
    </source>
</evidence>
<evidence type="ECO:0000313" key="2">
    <source>
        <dbReference type="EMBL" id="SIT85463.1"/>
    </source>
</evidence>
<dbReference type="InterPro" id="IPR029024">
    <property type="entry name" value="TerB-like"/>
</dbReference>
<name>A0A1R3X506_9RHOB</name>
<evidence type="ECO:0008006" key="4">
    <source>
        <dbReference type="Google" id="ProtNLM"/>
    </source>
</evidence>
<dbReference type="AlphaFoldDB" id="A0A1R3X506"/>
<feature type="signal peptide" evidence="1">
    <location>
        <begin position="1"/>
        <end position="20"/>
    </location>
</feature>
<dbReference type="Gene3D" id="1.10.3680.10">
    <property type="entry name" value="TerB-like"/>
    <property type="match status" value="1"/>
</dbReference>
<dbReference type="RefSeq" id="WP_076659443.1">
    <property type="nucleotide sequence ID" value="NZ_FTPR01000001.1"/>
</dbReference>
<gene>
    <name evidence="2" type="ORF">SAMN05421665_2064</name>
</gene>
<organism evidence="2 3">
    <name type="scientific">Yoonia rosea</name>
    <dbReference type="NCBI Taxonomy" id="287098"/>
    <lineage>
        <taxon>Bacteria</taxon>
        <taxon>Pseudomonadati</taxon>
        <taxon>Pseudomonadota</taxon>
        <taxon>Alphaproteobacteria</taxon>
        <taxon>Rhodobacterales</taxon>
        <taxon>Paracoccaceae</taxon>
        <taxon>Yoonia</taxon>
    </lineage>
</organism>
<evidence type="ECO:0000256" key="1">
    <source>
        <dbReference type="SAM" id="SignalP"/>
    </source>
</evidence>
<keyword evidence="1" id="KW-0732">Signal</keyword>
<feature type="chain" id="PRO_5010240043" description="Tellurite resistance protein TerB" evidence="1">
    <location>
        <begin position="21"/>
        <end position="278"/>
    </location>
</feature>
<dbReference type="Proteomes" id="UP000186997">
    <property type="component" value="Unassembled WGS sequence"/>
</dbReference>
<dbReference type="OrthoDB" id="7703595at2"/>
<dbReference type="CDD" id="cd07177">
    <property type="entry name" value="terB_like"/>
    <property type="match status" value="1"/>
</dbReference>
<sequence>MKRFIVALFLSFLITGPAQAWTANSGIFSDLEYVAGTDINARNGESLSLCHKTKDIRILGYTVSSNILGYVLSTDRCTGQIERPFSPQQMETAQSLNLIDASLPSVARNSLQRTIQNYSIWVAISLALIAVIWRRMKSLLGLDPTAPMRKKATQRILTAMCYVGKCDGIVASNEIALITKAASRLTRTNIPSTEVIRITDHIDLNLTPQDFINFGKGLRDSEKDVMMRGAFFVALSSGRIIPSEYAFITNLSYGIGMPGEDFRRVMNLALEDLDIYGT</sequence>